<reference evidence="2 3" key="1">
    <citation type="journal article" date="2015" name="Proc. Natl. Acad. Sci. U.S.A.">
        <title>The resurrection genome of Boea hygrometrica: A blueprint for survival of dehydration.</title>
        <authorList>
            <person name="Xiao L."/>
            <person name="Yang G."/>
            <person name="Zhang L."/>
            <person name="Yang X."/>
            <person name="Zhao S."/>
            <person name="Ji Z."/>
            <person name="Zhou Q."/>
            <person name="Hu M."/>
            <person name="Wang Y."/>
            <person name="Chen M."/>
            <person name="Xu Y."/>
            <person name="Jin H."/>
            <person name="Xiao X."/>
            <person name="Hu G."/>
            <person name="Bao F."/>
            <person name="Hu Y."/>
            <person name="Wan P."/>
            <person name="Li L."/>
            <person name="Deng X."/>
            <person name="Kuang T."/>
            <person name="Xiang C."/>
            <person name="Zhu J.K."/>
            <person name="Oliver M.J."/>
            <person name="He Y."/>
        </authorList>
    </citation>
    <scope>NUCLEOTIDE SEQUENCE [LARGE SCALE GENOMIC DNA]</scope>
    <source>
        <strain evidence="3">cv. XS01</strain>
    </source>
</reference>
<proteinExistence type="predicted"/>
<feature type="signal peptide" evidence="1">
    <location>
        <begin position="1"/>
        <end position="29"/>
    </location>
</feature>
<accession>A0A2Z7DDR8</accession>
<keyword evidence="3" id="KW-1185">Reference proteome</keyword>
<evidence type="ECO:0000313" key="2">
    <source>
        <dbReference type="EMBL" id="KZV57464.1"/>
    </source>
</evidence>
<dbReference type="Proteomes" id="UP000250235">
    <property type="component" value="Unassembled WGS sequence"/>
</dbReference>
<evidence type="ECO:0000256" key="1">
    <source>
        <dbReference type="SAM" id="SignalP"/>
    </source>
</evidence>
<name>A0A2Z7DDR8_9LAMI</name>
<protein>
    <submittedName>
        <fullName evidence="2">Uncharacterized protein</fullName>
    </submittedName>
</protein>
<evidence type="ECO:0000313" key="3">
    <source>
        <dbReference type="Proteomes" id="UP000250235"/>
    </source>
</evidence>
<keyword evidence="1" id="KW-0732">Signal</keyword>
<gene>
    <name evidence="2" type="ORF">F511_32855</name>
</gene>
<dbReference type="EMBL" id="KQ987286">
    <property type="protein sequence ID" value="KZV57464.1"/>
    <property type="molecule type" value="Genomic_DNA"/>
</dbReference>
<sequence>MHDKGINHIFDNLVRILHVVVFMGLVLDGLEDCCYFVMSRGCCCPIRTFGWMLGRVKEAEDVNFWGWKARSEAGQQASSRWKVAAVPSGAASFPGCPIVQRSRAVMAEYRW</sequence>
<dbReference type="AlphaFoldDB" id="A0A2Z7DDR8"/>
<feature type="chain" id="PRO_5016270161" evidence="1">
    <location>
        <begin position="30"/>
        <end position="111"/>
    </location>
</feature>
<organism evidence="2 3">
    <name type="scientific">Dorcoceras hygrometricum</name>
    <dbReference type="NCBI Taxonomy" id="472368"/>
    <lineage>
        <taxon>Eukaryota</taxon>
        <taxon>Viridiplantae</taxon>
        <taxon>Streptophyta</taxon>
        <taxon>Embryophyta</taxon>
        <taxon>Tracheophyta</taxon>
        <taxon>Spermatophyta</taxon>
        <taxon>Magnoliopsida</taxon>
        <taxon>eudicotyledons</taxon>
        <taxon>Gunneridae</taxon>
        <taxon>Pentapetalae</taxon>
        <taxon>asterids</taxon>
        <taxon>lamiids</taxon>
        <taxon>Lamiales</taxon>
        <taxon>Gesneriaceae</taxon>
        <taxon>Didymocarpoideae</taxon>
        <taxon>Trichosporeae</taxon>
        <taxon>Loxocarpinae</taxon>
        <taxon>Dorcoceras</taxon>
    </lineage>
</organism>